<dbReference type="PANTHER" id="PTHR11431:SF75">
    <property type="entry name" value="FERRITIN"/>
    <property type="match status" value="1"/>
</dbReference>
<dbReference type="InterPro" id="IPR014034">
    <property type="entry name" value="Ferritin_CS"/>
</dbReference>
<evidence type="ECO:0000256" key="3">
    <source>
        <dbReference type="ARBA" id="ARBA00022723"/>
    </source>
</evidence>
<evidence type="ECO:0000259" key="8">
    <source>
        <dbReference type="PROSITE" id="PS50905"/>
    </source>
</evidence>
<accession>A0AAU9XFS4</accession>
<dbReference type="PROSITE" id="PS00204">
    <property type="entry name" value="FERRITIN_2"/>
    <property type="match status" value="1"/>
</dbReference>
<reference evidence="9 10" key="1">
    <citation type="submission" date="2022-05" db="EMBL/GenBank/DDBJ databases">
        <authorList>
            <consortium name="Genoscope - CEA"/>
            <person name="William W."/>
        </authorList>
    </citation>
    <scope>NUCLEOTIDE SEQUENCE [LARGE SCALE GENOMIC DNA]</scope>
</reference>
<dbReference type="PANTHER" id="PTHR11431">
    <property type="entry name" value="FERRITIN"/>
    <property type="match status" value="1"/>
</dbReference>
<dbReference type="SUPFAM" id="SSF47240">
    <property type="entry name" value="Ferritin-like"/>
    <property type="match status" value="3"/>
</dbReference>
<evidence type="ECO:0000256" key="1">
    <source>
        <dbReference type="ARBA" id="ARBA00007513"/>
    </source>
</evidence>
<feature type="domain" description="Ferritin-like diiron" evidence="8">
    <location>
        <begin position="224"/>
        <end position="372"/>
    </location>
</feature>
<evidence type="ECO:0000256" key="2">
    <source>
        <dbReference type="ARBA" id="ARBA00022434"/>
    </source>
</evidence>
<dbReference type="GO" id="GO:0005737">
    <property type="term" value="C:cytoplasm"/>
    <property type="evidence" value="ECO:0007669"/>
    <property type="project" value="TreeGrafter"/>
</dbReference>
<dbReference type="Proteomes" id="UP001159428">
    <property type="component" value="Unassembled WGS sequence"/>
</dbReference>
<keyword evidence="3 5" id="KW-0479">Metal-binding</keyword>
<evidence type="ECO:0000256" key="6">
    <source>
        <dbReference type="RuleBase" id="RU361145"/>
    </source>
</evidence>
<evidence type="ECO:0000313" key="9">
    <source>
        <dbReference type="EMBL" id="CAH3146221.1"/>
    </source>
</evidence>
<feature type="binding site" evidence="5">
    <location>
        <position position="276"/>
    </location>
    <ligand>
        <name>Fe cation</name>
        <dbReference type="ChEBI" id="CHEBI:24875"/>
        <label>1</label>
    </ligand>
</feature>
<keyword evidence="7" id="KW-0732">Signal</keyword>
<feature type="domain" description="Ferritin-like diiron" evidence="8">
    <location>
        <begin position="61"/>
        <end position="210"/>
    </location>
</feature>
<dbReference type="InterPro" id="IPR008331">
    <property type="entry name" value="Ferritin_DPS_dom"/>
</dbReference>
<feature type="chain" id="PRO_5043617179" description="Ferritin" evidence="7">
    <location>
        <begin position="20"/>
        <end position="465"/>
    </location>
</feature>
<dbReference type="CDD" id="cd01056">
    <property type="entry name" value="Euk_Ferritin"/>
    <property type="match status" value="2"/>
</dbReference>
<evidence type="ECO:0000313" key="10">
    <source>
        <dbReference type="Proteomes" id="UP001159428"/>
    </source>
</evidence>
<dbReference type="InterPro" id="IPR001519">
    <property type="entry name" value="Ferritin"/>
</dbReference>
<feature type="signal peptide" evidence="7">
    <location>
        <begin position="1"/>
        <end position="19"/>
    </location>
</feature>
<dbReference type="GO" id="GO:0006826">
    <property type="term" value="P:iron ion transport"/>
    <property type="evidence" value="ECO:0007669"/>
    <property type="project" value="InterPro"/>
</dbReference>
<comment type="function">
    <text evidence="6">Stores iron in a soluble, non-toxic, readily available form. Important for iron homeostasis. Iron is taken up in the ferrous form and deposited as ferric hydroxides after oxidation.</text>
</comment>
<feature type="binding site" evidence="5">
    <location>
        <position position="279"/>
    </location>
    <ligand>
        <name>Fe cation</name>
        <dbReference type="ChEBI" id="CHEBI:24875"/>
        <label>1</label>
    </ligand>
</feature>
<dbReference type="AlphaFoldDB" id="A0AAU9XFS4"/>
<dbReference type="InterPro" id="IPR009078">
    <property type="entry name" value="Ferritin-like_SF"/>
</dbReference>
<keyword evidence="2 6" id="KW-0409">Iron storage</keyword>
<dbReference type="FunFam" id="1.20.1260.10:FF:000002">
    <property type="entry name" value="Ferritin, mitochondrial"/>
    <property type="match status" value="2"/>
</dbReference>
<evidence type="ECO:0000256" key="7">
    <source>
        <dbReference type="SAM" id="SignalP"/>
    </source>
</evidence>
<keyword evidence="10" id="KW-1185">Reference proteome</keyword>
<feature type="binding site" evidence="5">
    <location>
        <position position="321"/>
    </location>
    <ligand>
        <name>Fe cation</name>
        <dbReference type="ChEBI" id="CHEBI:24875"/>
        <label>1</label>
    </ligand>
</feature>
<dbReference type="InterPro" id="IPR009040">
    <property type="entry name" value="Ferritin-like_diiron"/>
</dbReference>
<organism evidence="9 10">
    <name type="scientific">Pocillopora meandrina</name>
    <dbReference type="NCBI Taxonomy" id="46732"/>
    <lineage>
        <taxon>Eukaryota</taxon>
        <taxon>Metazoa</taxon>
        <taxon>Cnidaria</taxon>
        <taxon>Anthozoa</taxon>
        <taxon>Hexacorallia</taxon>
        <taxon>Scleractinia</taxon>
        <taxon>Astrocoeniina</taxon>
        <taxon>Pocilloporidae</taxon>
        <taxon>Pocillopora</taxon>
    </lineage>
</organism>
<name>A0AAU9XFS4_9CNID</name>
<dbReference type="GO" id="GO:0008199">
    <property type="term" value="F:ferric iron binding"/>
    <property type="evidence" value="ECO:0007669"/>
    <property type="project" value="InterPro"/>
</dbReference>
<evidence type="ECO:0000256" key="5">
    <source>
        <dbReference type="PIRSR" id="PIRSR601519-1"/>
    </source>
</evidence>
<dbReference type="InterPro" id="IPR012347">
    <property type="entry name" value="Ferritin-like"/>
</dbReference>
<dbReference type="GO" id="GO:0008198">
    <property type="term" value="F:ferrous iron binding"/>
    <property type="evidence" value="ECO:0007669"/>
    <property type="project" value="TreeGrafter"/>
</dbReference>
<comment type="similarity">
    <text evidence="1 6">Belongs to the ferritin family.</text>
</comment>
<dbReference type="Gene3D" id="1.20.1260.10">
    <property type="match status" value="3"/>
</dbReference>
<proteinExistence type="inferred from homology"/>
<protein>
    <recommendedName>
        <fullName evidence="6">Ferritin</fullName>
        <ecNumber evidence="6">1.16.3.1</ecNumber>
    </recommendedName>
</protein>
<sequence>MNSLAFLITLVFGFDMTCGQNVKCSTKLQTHMAKGSWGENPVVHTDYKGTTVVDPPLPFMSPFAATTEQEINKQINRELFASYTYLSMAMHFNRDDINLPGFHKFFKEASEEEREHAMKLMEYQNKRGGRVLLHGIMKPCETTWGNGLEAMKHALVLEKDVYQALLDLHNTASRNEDPQLQDFLESNYLGEQVDSIKQLSDYINTLSRMEAAGQYALGEYQFFLNYHEECEAGINKQINLELYASYVYMSMAYHFDRDDVALPGFHKFMLKQSDEEREHAQKLMAYQNMRGGRIVWKDIKKPEKFEWGTGLEAMQAALDLEKHVNESLLDLHKVADKNGDPQSTDIIEDLLEEQVQSIKEFSDHITNLKRVGPGLGEFQFDKLTLGIFYLKTLKHVFVIVRICLEKINWICRGIFREMMDFLEGEFLKEQVESIKQFSDFVKNLIRVGPGLGEYQFDKLTLGDDD</sequence>
<keyword evidence="4 5" id="KW-0408">Iron</keyword>
<dbReference type="EC" id="1.16.3.1" evidence="6"/>
<keyword evidence="6" id="KW-0560">Oxidoreductase</keyword>
<gene>
    <name evidence="9" type="ORF">PMEA_00022885</name>
</gene>
<dbReference type="GO" id="GO:0006879">
    <property type="term" value="P:intracellular iron ion homeostasis"/>
    <property type="evidence" value="ECO:0007669"/>
    <property type="project" value="UniProtKB-KW"/>
</dbReference>
<dbReference type="PROSITE" id="PS50905">
    <property type="entry name" value="FERRITIN_LIKE"/>
    <property type="match status" value="2"/>
</dbReference>
<dbReference type="EMBL" id="CALNXJ010000041">
    <property type="protein sequence ID" value="CAH3146221.1"/>
    <property type="molecule type" value="Genomic_DNA"/>
</dbReference>
<comment type="caution">
    <text evidence="9">The sequence shown here is derived from an EMBL/GenBank/DDBJ whole genome shotgun (WGS) entry which is preliminary data.</text>
</comment>
<evidence type="ECO:0000256" key="4">
    <source>
        <dbReference type="ARBA" id="ARBA00023004"/>
    </source>
</evidence>
<comment type="catalytic activity">
    <reaction evidence="6">
        <text>4 Fe(2+) + O2 + 4 H(+) = 4 Fe(3+) + 2 H2O</text>
        <dbReference type="Rhea" id="RHEA:11148"/>
        <dbReference type="ChEBI" id="CHEBI:15377"/>
        <dbReference type="ChEBI" id="CHEBI:15378"/>
        <dbReference type="ChEBI" id="CHEBI:15379"/>
        <dbReference type="ChEBI" id="CHEBI:29033"/>
        <dbReference type="ChEBI" id="CHEBI:29034"/>
        <dbReference type="EC" id="1.16.3.1"/>
    </reaction>
</comment>
<feature type="binding site" evidence="5">
    <location>
        <position position="354"/>
    </location>
    <ligand>
        <name>Fe cation</name>
        <dbReference type="ChEBI" id="CHEBI:24875"/>
        <label>1</label>
    </ligand>
</feature>
<dbReference type="GO" id="GO:0004322">
    <property type="term" value="F:ferroxidase activity"/>
    <property type="evidence" value="ECO:0007669"/>
    <property type="project" value="UniProtKB-EC"/>
</dbReference>
<feature type="binding site" evidence="5">
    <location>
        <position position="241"/>
    </location>
    <ligand>
        <name>Fe cation</name>
        <dbReference type="ChEBI" id="CHEBI:24875"/>
        <label>1</label>
    </ligand>
</feature>
<dbReference type="Pfam" id="PF00210">
    <property type="entry name" value="Ferritin"/>
    <property type="match status" value="2"/>
</dbReference>